<dbReference type="AlphaFoldDB" id="A0A8H5LYP7"/>
<gene>
    <name evidence="2" type="ORF">D9757_011832</name>
</gene>
<dbReference type="Proteomes" id="UP000518752">
    <property type="component" value="Unassembled WGS sequence"/>
</dbReference>
<feature type="coiled-coil region" evidence="1">
    <location>
        <begin position="125"/>
        <end position="176"/>
    </location>
</feature>
<organism evidence="2 3">
    <name type="scientific">Collybiopsis confluens</name>
    <dbReference type="NCBI Taxonomy" id="2823264"/>
    <lineage>
        <taxon>Eukaryota</taxon>
        <taxon>Fungi</taxon>
        <taxon>Dikarya</taxon>
        <taxon>Basidiomycota</taxon>
        <taxon>Agaricomycotina</taxon>
        <taxon>Agaricomycetes</taxon>
        <taxon>Agaricomycetidae</taxon>
        <taxon>Agaricales</taxon>
        <taxon>Marasmiineae</taxon>
        <taxon>Omphalotaceae</taxon>
        <taxon>Collybiopsis</taxon>
    </lineage>
</organism>
<evidence type="ECO:0000313" key="2">
    <source>
        <dbReference type="EMBL" id="KAF5374423.1"/>
    </source>
</evidence>
<keyword evidence="3" id="KW-1185">Reference proteome</keyword>
<protein>
    <submittedName>
        <fullName evidence="2">Uncharacterized protein</fullName>
    </submittedName>
</protein>
<proteinExistence type="predicted"/>
<reference evidence="2 3" key="1">
    <citation type="journal article" date="2020" name="ISME J.">
        <title>Uncovering the hidden diversity of litter-decomposition mechanisms in mushroom-forming fungi.</title>
        <authorList>
            <person name="Floudas D."/>
            <person name="Bentzer J."/>
            <person name="Ahren D."/>
            <person name="Johansson T."/>
            <person name="Persson P."/>
            <person name="Tunlid A."/>
        </authorList>
    </citation>
    <scope>NUCLEOTIDE SEQUENCE [LARGE SCALE GENOMIC DNA]</scope>
    <source>
        <strain evidence="2 3">CBS 406.79</strain>
    </source>
</reference>
<comment type="caution">
    <text evidence="2">The sequence shown here is derived from an EMBL/GenBank/DDBJ whole genome shotgun (WGS) entry which is preliminary data.</text>
</comment>
<keyword evidence="1" id="KW-0175">Coiled coil</keyword>
<accession>A0A8H5LYP7</accession>
<dbReference type="EMBL" id="JAACJN010000102">
    <property type="protein sequence ID" value="KAF5374423.1"/>
    <property type="molecule type" value="Genomic_DNA"/>
</dbReference>
<sequence>MLMGMAGHVSVCIIPESAKGLDFLMVRAVNDFGIPSASLLHISEYVGIIHIYTPLTCKFNMLTTKIAESKRLEARDIIAKSGYYRDFLSAQWTEQVNAQTRPLPRQTKNAGKVAVEQALCLQKACDTLRQQISGLENTVTDISAEMYRVVEAESELEQLRPKLQQIELELTQQEQALGVEGRSSYHHLVSSPYIQLRMNARALMMRLREKLRARKFELDRGERSFWRQQYNERKIMDHTADSIKQQDPGIQALANGYNTLSNKMAALIQSKRAPCNAVAPPPIVMKTLLGYERRAMREWMAEEWKIVVYAIKAVGSEEGE</sequence>
<dbReference type="OrthoDB" id="3364670at2759"/>
<name>A0A8H5LYP7_9AGAR</name>
<evidence type="ECO:0000256" key="1">
    <source>
        <dbReference type="SAM" id="Coils"/>
    </source>
</evidence>
<evidence type="ECO:0000313" key="3">
    <source>
        <dbReference type="Proteomes" id="UP000518752"/>
    </source>
</evidence>